<comment type="similarity">
    <text evidence="1">Belongs to the leucine-binding protein family.</text>
</comment>
<gene>
    <name evidence="5" type="ORF">GL4_1904</name>
</gene>
<evidence type="ECO:0000313" key="5">
    <source>
        <dbReference type="EMBL" id="BAQ17355.1"/>
    </source>
</evidence>
<dbReference type="RefSeq" id="WP_045366857.1">
    <property type="nucleotide sequence ID" value="NZ_AP014648.1"/>
</dbReference>
<evidence type="ECO:0000256" key="3">
    <source>
        <dbReference type="ARBA" id="ARBA00022970"/>
    </source>
</evidence>
<dbReference type="CDD" id="cd06338">
    <property type="entry name" value="PBP1_ABC_ligand_binding-like"/>
    <property type="match status" value="1"/>
</dbReference>
<dbReference type="InterPro" id="IPR051010">
    <property type="entry name" value="BCAA_transport"/>
</dbReference>
<keyword evidence="3" id="KW-0029">Amino-acid transport</keyword>
<dbReference type="STRING" id="1384459.GL4_1904"/>
<dbReference type="AlphaFoldDB" id="A0A0A8K371"/>
<evidence type="ECO:0000259" key="4">
    <source>
        <dbReference type="Pfam" id="PF13458"/>
    </source>
</evidence>
<feature type="domain" description="Leucine-binding protein" evidence="4">
    <location>
        <begin position="23"/>
        <end position="376"/>
    </location>
</feature>
<dbReference type="PANTHER" id="PTHR30483:SF37">
    <property type="entry name" value="ABC TRANSPORTER SUBSTRATE-BINDING PROTEIN"/>
    <property type="match status" value="1"/>
</dbReference>
<evidence type="ECO:0000256" key="2">
    <source>
        <dbReference type="ARBA" id="ARBA00022729"/>
    </source>
</evidence>
<dbReference type="Proteomes" id="UP000031643">
    <property type="component" value="Chromosome"/>
</dbReference>
<dbReference type="Pfam" id="PF13458">
    <property type="entry name" value="Peripla_BP_6"/>
    <property type="match status" value="1"/>
</dbReference>
<evidence type="ECO:0000313" key="6">
    <source>
        <dbReference type="Proteomes" id="UP000031643"/>
    </source>
</evidence>
<evidence type="ECO:0000256" key="1">
    <source>
        <dbReference type="ARBA" id="ARBA00010062"/>
    </source>
</evidence>
<protein>
    <submittedName>
        <fullName evidence="5">Branched-chain amino acid ABC transporter, amino acid-binding protein</fullName>
    </submittedName>
</protein>
<accession>A0A0A8K371</accession>
<organism evidence="5 6">
    <name type="scientific">Methyloceanibacter caenitepidi</name>
    <dbReference type="NCBI Taxonomy" id="1384459"/>
    <lineage>
        <taxon>Bacteria</taxon>
        <taxon>Pseudomonadati</taxon>
        <taxon>Pseudomonadota</taxon>
        <taxon>Alphaproteobacteria</taxon>
        <taxon>Hyphomicrobiales</taxon>
        <taxon>Hyphomicrobiaceae</taxon>
        <taxon>Methyloceanibacter</taxon>
    </lineage>
</organism>
<keyword evidence="3" id="KW-0813">Transport</keyword>
<dbReference type="PANTHER" id="PTHR30483">
    <property type="entry name" value="LEUCINE-SPECIFIC-BINDING PROTEIN"/>
    <property type="match status" value="1"/>
</dbReference>
<reference evidence="5 6" key="1">
    <citation type="submission" date="2014-09" db="EMBL/GenBank/DDBJ databases">
        <title>Genome sequencing of Methyloceanibacter caenitepidi Gela4.</title>
        <authorList>
            <person name="Takeuchi M."/>
            <person name="Susumu S."/>
            <person name="Kamagata Y."/>
            <person name="Oshima K."/>
            <person name="Hattori M."/>
            <person name="Iwasaki W."/>
        </authorList>
    </citation>
    <scope>NUCLEOTIDE SEQUENCE [LARGE SCALE GENOMIC DNA]</scope>
    <source>
        <strain evidence="5 6">Gela4</strain>
    </source>
</reference>
<dbReference type="KEGG" id="mcg:GL4_1904"/>
<dbReference type="Gene3D" id="3.40.50.2300">
    <property type="match status" value="2"/>
</dbReference>
<proteinExistence type="inferred from homology"/>
<dbReference type="HOGENOM" id="CLU_027128_4_1_5"/>
<keyword evidence="2" id="KW-0732">Signal</keyword>
<keyword evidence="6" id="KW-1185">Reference proteome</keyword>
<dbReference type="InterPro" id="IPR028081">
    <property type="entry name" value="Leu-bd"/>
</dbReference>
<name>A0A0A8K371_9HYPH</name>
<dbReference type="InterPro" id="IPR028082">
    <property type="entry name" value="Peripla_BP_I"/>
</dbReference>
<dbReference type="GO" id="GO:0006865">
    <property type="term" value="P:amino acid transport"/>
    <property type="evidence" value="ECO:0007669"/>
    <property type="project" value="UniProtKB-KW"/>
</dbReference>
<dbReference type="EMBL" id="AP014648">
    <property type="protein sequence ID" value="BAQ17355.1"/>
    <property type="molecule type" value="Genomic_DNA"/>
</dbReference>
<sequence>MAAAFFAVSAHVWGVADASDDEVVLGTTLPLTGAHRRSGANTKNGYELAIRQVNGRGGIVVRGKRYRLKARYYDDNSDPLQAQELIDRLIHTDGVKFILGPYHGGQNRAVLTTIERNRVPMVDAHSVPRKQGARGSTYSFAVAATPDQYFTPALEFAAAFAEKFGKAANGLRIGMATEDDTFSREVRAGILSDVRRLGIACIIDDQLPENFESMAATLDKVKKLKPDIFLVSGHDETAVTAVTEIEKSGAGLPMVAVTHCETARLAQSGNRSSNFVFCPVQWDRAAKHKGALFGTSEEFARLYEKTFNDEPTSVAAQAAAAVYVFADAFKRAQSFEPEEVRDAISATDLDTFFGHIKFDAQGTNSKKSLMLTQIIDGDYVLIAPHAWAEQEPVITKPAVTDQAP</sequence>
<dbReference type="SUPFAM" id="SSF53822">
    <property type="entry name" value="Periplasmic binding protein-like I"/>
    <property type="match status" value="1"/>
</dbReference>